<dbReference type="Pfam" id="PF20237">
    <property type="entry name" value="DUF6594"/>
    <property type="match status" value="1"/>
</dbReference>
<evidence type="ECO:0000313" key="4">
    <source>
        <dbReference type="Proteomes" id="UP000243515"/>
    </source>
</evidence>
<feature type="domain" description="DUF6594" evidence="2">
    <location>
        <begin position="45"/>
        <end position="199"/>
    </location>
</feature>
<protein>
    <recommendedName>
        <fullName evidence="2">DUF6594 domain-containing protein</fullName>
    </recommendedName>
</protein>
<reference evidence="3 4" key="1">
    <citation type="journal article" date="2015" name="Environ. Microbiol.">
        <title>Metagenome sequence of Elaphomyces granulatus from sporocarp tissue reveals Ascomycota ectomycorrhizal fingerprints of genome expansion and a Proteobacteria-rich microbiome.</title>
        <authorList>
            <person name="Quandt C.A."/>
            <person name="Kohler A."/>
            <person name="Hesse C.N."/>
            <person name="Sharpton T.J."/>
            <person name="Martin F."/>
            <person name="Spatafora J.W."/>
        </authorList>
    </citation>
    <scope>NUCLEOTIDE SEQUENCE [LARGE SCALE GENOMIC DNA]</scope>
    <source>
        <strain evidence="3 4">OSC145934</strain>
    </source>
</reference>
<comment type="caution">
    <text evidence="3">The sequence shown here is derived from an EMBL/GenBank/DDBJ whole genome shotgun (WGS) entry which is preliminary data.</text>
</comment>
<dbReference type="InterPro" id="IPR046529">
    <property type="entry name" value="DUF6594"/>
</dbReference>
<dbReference type="PANTHER" id="PTHR34502">
    <property type="entry name" value="DUF6594 DOMAIN-CONTAINING PROTEIN-RELATED"/>
    <property type="match status" value="1"/>
</dbReference>
<name>A0A232M2C0_9EURO</name>
<keyword evidence="4" id="KW-1185">Reference proteome</keyword>
<organism evidence="3 4">
    <name type="scientific">Elaphomyces granulatus</name>
    <dbReference type="NCBI Taxonomy" id="519963"/>
    <lineage>
        <taxon>Eukaryota</taxon>
        <taxon>Fungi</taxon>
        <taxon>Dikarya</taxon>
        <taxon>Ascomycota</taxon>
        <taxon>Pezizomycotina</taxon>
        <taxon>Eurotiomycetes</taxon>
        <taxon>Eurotiomycetidae</taxon>
        <taxon>Eurotiales</taxon>
        <taxon>Elaphomycetaceae</taxon>
        <taxon>Elaphomyces</taxon>
    </lineage>
</organism>
<feature type="region of interest" description="Disordered" evidence="1">
    <location>
        <begin position="13"/>
        <end position="39"/>
    </location>
</feature>
<evidence type="ECO:0000259" key="2">
    <source>
        <dbReference type="Pfam" id="PF20237"/>
    </source>
</evidence>
<evidence type="ECO:0000313" key="3">
    <source>
        <dbReference type="EMBL" id="OXV10498.1"/>
    </source>
</evidence>
<evidence type="ECO:0000256" key="1">
    <source>
        <dbReference type="SAM" id="MobiDB-lite"/>
    </source>
</evidence>
<sequence length="207" mass="23887">MDRITSILHSWSRQGGVTNAGPGLQAPDPDRDVSSSPIENYPSGYPQYSALISSYDFFFAFRSFRRLRSRVLLMKQDELNVLEARLDHLDREEGRPFFLGTCRHDVDGNSNRNDLLNQIHLKLSEYDASVDRCRQMLSCSRANARDIASLQNWLERTGCVNEDEISYLDRENELVSLASSSDLAMKQLEDWIEDRLIRYDKGFRTVQ</sequence>
<gene>
    <name evidence="3" type="ORF">Egran_01741</name>
</gene>
<proteinExistence type="predicted"/>
<dbReference type="EMBL" id="NPHW01002923">
    <property type="protein sequence ID" value="OXV10498.1"/>
    <property type="molecule type" value="Genomic_DNA"/>
</dbReference>
<dbReference type="PANTHER" id="PTHR34502:SF3">
    <property type="entry name" value="DUF6594 DOMAIN-CONTAINING PROTEIN"/>
    <property type="match status" value="1"/>
</dbReference>
<accession>A0A232M2C0</accession>
<dbReference type="OrthoDB" id="5341582at2759"/>
<dbReference type="Proteomes" id="UP000243515">
    <property type="component" value="Unassembled WGS sequence"/>
</dbReference>
<dbReference type="AlphaFoldDB" id="A0A232M2C0"/>